<accession>A0A6M8HXP3</accession>
<dbReference type="AlphaFoldDB" id="A0A6M8HXP3"/>
<dbReference type="RefSeq" id="WP_171837817.1">
    <property type="nucleotide sequence ID" value="NZ_CP053710.1"/>
</dbReference>
<geneLocation type="plasmid" evidence="1 2">
    <name>unnamed2</name>
</geneLocation>
<organism evidence="1 2">
    <name type="scientific">Lichenicola cladoniae</name>
    <dbReference type="NCBI Taxonomy" id="1484109"/>
    <lineage>
        <taxon>Bacteria</taxon>
        <taxon>Pseudomonadati</taxon>
        <taxon>Pseudomonadota</taxon>
        <taxon>Alphaproteobacteria</taxon>
        <taxon>Acetobacterales</taxon>
        <taxon>Acetobacteraceae</taxon>
        <taxon>Lichenicola</taxon>
    </lineage>
</organism>
<reference evidence="1 2" key="1">
    <citation type="journal article" date="2014" name="World J. Microbiol. Biotechnol.">
        <title>Biodiversity and physiological characteristics of Antarctic and Arctic lichens-associated bacteria.</title>
        <authorList>
            <person name="Lee Y.M."/>
            <person name="Kim E.H."/>
            <person name="Lee H.K."/>
            <person name="Hong S.G."/>
        </authorList>
    </citation>
    <scope>NUCLEOTIDE SEQUENCE [LARGE SCALE GENOMIC DNA]</scope>
    <source>
        <strain evidence="1 2">PAMC 26569</strain>
        <plasmid evidence="1">unnamed2</plasmid>
    </source>
</reference>
<dbReference type="Proteomes" id="UP000500767">
    <property type="component" value="Plasmid unnamed2"/>
</dbReference>
<keyword evidence="1" id="KW-0614">Plasmid</keyword>
<dbReference type="KEGG" id="lck:HN018_24225"/>
<evidence type="ECO:0000313" key="1">
    <source>
        <dbReference type="EMBL" id="QKE93319.1"/>
    </source>
</evidence>
<gene>
    <name evidence="1" type="ORF">HN018_24225</name>
</gene>
<proteinExistence type="predicted"/>
<name>A0A6M8HXP3_9PROT</name>
<protein>
    <submittedName>
        <fullName evidence="1">Uncharacterized protein</fullName>
    </submittedName>
</protein>
<evidence type="ECO:0000313" key="2">
    <source>
        <dbReference type="Proteomes" id="UP000500767"/>
    </source>
</evidence>
<dbReference type="EMBL" id="CP053710">
    <property type="protein sequence ID" value="QKE93319.1"/>
    <property type="molecule type" value="Genomic_DNA"/>
</dbReference>
<keyword evidence="2" id="KW-1185">Reference proteome</keyword>
<sequence>MSTNDLDQLCIPALHDQIPDQALYWIGLYLVVLDYGGPEEGGHWYPSGGLETDPALYRLLGHPPSAFFSDDEASTVLADMEANLPLLNAGRPPLHASTSKGLYELHVMHAPTLPRAFPDVGPRYA</sequence>